<protein>
    <recommendedName>
        <fullName evidence="2">MBD domain-containing protein</fullName>
    </recommendedName>
</protein>
<accession>A0A3S3Q5J5</accession>
<dbReference type="PANTHER" id="PTHR16112">
    <property type="entry name" value="METHYL-CPG BINDING PROTEIN, DROSOPHILA"/>
    <property type="match status" value="1"/>
</dbReference>
<proteinExistence type="predicted"/>
<feature type="domain" description="MBD" evidence="2">
    <location>
        <begin position="55"/>
        <end position="125"/>
    </location>
</feature>
<dbReference type="SMART" id="SM00391">
    <property type="entry name" value="MBD"/>
    <property type="match status" value="1"/>
</dbReference>
<keyword evidence="5" id="KW-1185">Reference proteome</keyword>
<dbReference type="PROSITE" id="PS50982">
    <property type="entry name" value="MBD"/>
    <property type="match status" value="1"/>
</dbReference>
<feature type="compositionally biased region" description="Basic and acidic residues" evidence="1">
    <location>
        <begin position="619"/>
        <end position="649"/>
    </location>
</feature>
<evidence type="ECO:0000313" key="3">
    <source>
        <dbReference type="EMBL" id="RWS14343.1"/>
    </source>
</evidence>
<feature type="compositionally biased region" description="Basic residues" evidence="1">
    <location>
        <begin position="595"/>
        <end position="604"/>
    </location>
</feature>
<dbReference type="GO" id="GO:0003682">
    <property type="term" value="F:chromatin binding"/>
    <property type="evidence" value="ECO:0007669"/>
    <property type="project" value="TreeGrafter"/>
</dbReference>
<dbReference type="PANTHER" id="PTHR16112:SF16">
    <property type="entry name" value="SIX-BANDED, ISOFORM H"/>
    <property type="match status" value="1"/>
</dbReference>
<dbReference type="OrthoDB" id="641149at2759"/>
<evidence type="ECO:0000256" key="1">
    <source>
        <dbReference type="SAM" id="MobiDB-lite"/>
    </source>
</evidence>
<reference evidence="3 5" key="1">
    <citation type="journal article" date="2018" name="Gigascience">
        <title>Genomes of trombidid mites reveal novel predicted allergens and laterally-transferred genes associated with secondary metabolism.</title>
        <authorList>
            <person name="Dong X."/>
            <person name="Chaisiri K."/>
            <person name="Xia D."/>
            <person name="Armstrong S.D."/>
            <person name="Fang Y."/>
            <person name="Donnelly M.J."/>
            <person name="Kadowaki T."/>
            <person name="McGarry J.W."/>
            <person name="Darby A.C."/>
            <person name="Makepeace B.L."/>
        </authorList>
    </citation>
    <scope>NUCLEOTIDE SEQUENCE [LARGE SCALE GENOMIC DNA]</scope>
    <source>
        <strain evidence="3">UoL-WK</strain>
    </source>
</reference>
<dbReference type="GO" id="GO:0010369">
    <property type="term" value="C:chromocenter"/>
    <property type="evidence" value="ECO:0007669"/>
    <property type="project" value="TreeGrafter"/>
</dbReference>
<dbReference type="AlphaFoldDB" id="A0A3S3Q5J5"/>
<reference evidence="3" key="2">
    <citation type="submission" date="2018-11" db="EMBL/GenBank/DDBJ databases">
        <title>Trombidioid mite genomics.</title>
        <authorList>
            <person name="Dong X."/>
        </authorList>
    </citation>
    <scope>NUCLEOTIDE SEQUENCE</scope>
    <source>
        <strain evidence="3">UoL-WK</strain>
    </source>
</reference>
<dbReference type="InterPro" id="IPR001739">
    <property type="entry name" value="Methyl_CpG_DNA-bd"/>
</dbReference>
<dbReference type="EMBL" id="NCKU01000749">
    <property type="protein sequence ID" value="RWS14343.1"/>
    <property type="molecule type" value="Genomic_DNA"/>
</dbReference>
<dbReference type="EMBL" id="NCKU01000735">
    <property type="protein sequence ID" value="RWS14394.1"/>
    <property type="molecule type" value="Genomic_DNA"/>
</dbReference>
<dbReference type="Proteomes" id="UP000285301">
    <property type="component" value="Unassembled WGS sequence"/>
</dbReference>
<sequence>MLSVATLNIGHLSSQISSQTQAQQNYYPSQNVANNVFNIAMPFNGQKSENGDNSNSNTVKDLITVPFEWKRNIIEGRVVYVTPSNYMLWSLQEIVSYLQSEGTCKCGLECPLVVSKIFNFDPRLSSKAYNLEECLRDGSTKLCNHRRKNIAIATYQNSIIAEANNLQSNLNHLPVYRTCNINLNNVPLLRSFHSEKELETRLNESNGQTISNNVLNWGSLNSSSNKQCNIVSVINENQTETLMPSSLPLSSSPLETQLNNLNPGVYSAQQVNIEANDANLNYANTYSRHIVSGQRIEKATREQESNTGVIYNLTTCDSHAAELQSSLPQANGHSICTSMFLKRNQNFTDSFDTSEHRFENSESYPQIVHPSLNGGSNVIQSTLNTLTVMNGSPNLLPLHSTSSQIARDSIKSSAITISANQLSPNALNISQTYPSHLSSGVHHSNNSDIHIVHNTSPMPPISVPNVTSVTSSVTEVIPTVGITPQIINTNNTGCPQVVQFLNPLQFASVAPNTVTVLQSTPNGEGTTILIPQIVQSPEQQMMLSSATNVIGQGAATVLPQIGTPGFASIPVHQPFTVTHTQNLNSRTMSSLVKTKTGRTRKKKENRSSRHPPTVAAILREAEENEKRLKEKRRQEEEEKARLEVSRQETNEECNADANRSDK</sequence>
<feature type="region of interest" description="Disordered" evidence="1">
    <location>
        <begin position="582"/>
        <end position="662"/>
    </location>
</feature>
<evidence type="ECO:0000259" key="2">
    <source>
        <dbReference type="PROSITE" id="PS50982"/>
    </source>
</evidence>
<dbReference type="GO" id="GO:0003677">
    <property type="term" value="F:DNA binding"/>
    <property type="evidence" value="ECO:0007669"/>
    <property type="project" value="InterPro"/>
</dbReference>
<comment type="caution">
    <text evidence="3">The sequence shown here is derived from an EMBL/GenBank/DDBJ whole genome shotgun (WGS) entry which is preliminary data.</text>
</comment>
<dbReference type="GO" id="GO:0005634">
    <property type="term" value="C:nucleus"/>
    <property type="evidence" value="ECO:0007669"/>
    <property type="project" value="TreeGrafter"/>
</dbReference>
<evidence type="ECO:0000313" key="4">
    <source>
        <dbReference type="EMBL" id="RWS14394.1"/>
    </source>
</evidence>
<feature type="compositionally biased region" description="Polar residues" evidence="1">
    <location>
        <begin position="582"/>
        <end position="592"/>
    </location>
</feature>
<evidence type="ECO:0000313" key="5">
    <source>
        <dbReference type="Proteomes" id="UP000285301"/>
    </source>
</evidence>
<organism evidence="3 5">
    <name type="scientific">Dinothrombium tinctorium</name>
    <dbReference type="NCBI Taxonomy" id="1965070"/>
    <lineage>
        <taxon>Eukaryota</taxon>
        <taxon>Metazoa</taxon>
        <taxon>Ecdysozoa</taxon>
        <taxon>Arthropoda</taxon>
        <taxon>Chelicerata</taxon>
        <taxon>Arachnida</taxon>
        <taxon>Acari</taxon>
        <taxon>Acariformes</taxon>
        <taxon>Trombidiformes</taxon>
        <taxon>Prostigmata</taxon>
        <taxon>Anystina</taxon>
        <taxon>Parasitengona</taxon>
        <taxon>Trombidioidea</taxon>
        <taxon>Trombidiidae</taxon>
        <taxon>Dinothrombium</taxon>
    </lineage>
</organism>
<gene>
    <name evidence="4" type="ORF">B4U79_07756</name>
    <name evidence="3" type="ORF">B4U79_08231</name>
</gene>
<dbReference type="STRING" id="1965070.A0A3S3Q5J5"/>
<name>A0A3S3Q5J5_9ACAR</name>